<feature type="region of interest" description="Disordered" evidence="1">
    <location>
        <begin position="576"/>
        <end position="612"/>
    </location>
</feature>
<feature type="compositionally biased region" description="Basic residues" evidence="1">
    <location>
        <begin position="1063"/>
        <end position="1080"/>
    </location>
</feature>
<dbReference type="EMBL" id="BQKY01000012">
    <property type="protein sequence ID" value="GJN92858.1"/>
    <property type="molecule type" value="Genomic_DNA"/>
</dbReference>
<dbReference type="Pfam" id="PF10791">
    <property type="entry name" value="F1F0-ATPsyn_F"/>
    <property type="match status" value="1"/>
</dbReference>
<feature type="region of interest" description="Disordered" evidence="1">
    <location>
        <begin position="469"/>
        <end position="498"/>
    </location>
</feature>
<feature type="compositionally biased region" description="Acidic residues" evidence="1">
    <location>
        <begin position="1032"/>
        <end position="1046"/>
    </location>
</feature>
<protein>
    <recommendedName>
        <fullName evidence="4">ATP synthase subunit f, mitochondrial</fullName>
    </recommendedName>
</protein>
<feature type="region of interest" description="Disordered" evidence="1">
    <location>
        <begin position="322"/>
        <end position="344"/>
    </location>
</feature>
<feature type="compositionally biased region" description="Basic residues" evidence="1">
    <location>
        <begin position="474"/>
        <end position="486"/>
    </location>
</feature>
<dbReference type="Proteomes" id="UP001342314">
    <property type="component" value="Unassembled WGS sequence"/>
</dbReference>
<feature type="compositionally biased region" description="Basic residues" evidence="1">
    <location>
        <begin position="686"/>
        <end position="702"/>
    </location>
</feature>
<sequence>MPARRSGDERQADVVLLLPALPRTHHAAPWLADWACQGETTLRGYQTWAIEQRSVVSSLASASISRIQRMTDRHALMPVIVVLTGDKSDCIVAERFTLRHAATLDKHEQAVIWDRTKALLKQAGARLNETPQGYVPLTALPSLPPSFSLVQLPPVPSPSPASSPSSETEPAPAAADYRYHLPSLISNINLRRLGFGGRAGFRLPAPSSSSTKYAGSSAAGATPAQQLHFLQAYSLPVPPPNTFSASSARRARDFTSTVLALGRTVQHALALFGLGPVKTYLANSVALVVRDRLELAHGGGPGGGVALTRETLERALLEALLVDPRERDGPTQGNGGGGTSRPPSREIELELEDWAEALGLPLPSTSPAPVPSSSSVQPLPPPEPILGPTLLEGDGLICDTTVAALSAFRLAYAAPFVVPSSSSSSSSPFSRTGGPGALAEDGAILPPALLAALLSLVVASRGKMVSLGLDGHGHGQHQHGSRRRPHLSGEAKAGERENVPKDAIAKRERFLRCVEAFQRAHAPAFSSTSAHLATACPPVLTPGFLATLSDMYHGRTSPSTHPQHPATKRVRGALSSALGLNGPDGDAPQTDGAETTPAHSDNEAEEAGPGRSLARRKPHLHLPHVSLALHLPFTTRSRGARGEESETLDLDEFVRGVVRGEGASGHASEGPDGGGGGDGGEEGESRRRRVVRRATGRKRRGARTASGRAGRSVRALWDPEDEGDGPLGVDDVERGKAPAAIAEDDVLREREDGAESAATATDAESVYTARTALSGRGAGLQPLTSTGAGPVSFGRGVLRGVKERAERAGRKLGLEGDDEEKAPGPPGIVVSHSRERPSSPARSPPSSLAPPPAQPPVAPSSSKKHARLALDPLNTRDLIPPAAALRSSGSPTSPGGGGTRGNRLRSPLSVSLSRSGSSSAAEGAASDGLAPLHVPVVSPASAAARGVKPANAAAAVRAETGRLAPPMMRRAVSEVPRPVSWGGFESSGSGVDEDEEGAAALRRSALFGHGGPGDLEFAGGSDGEGSDGAIRDDEDELDDDEGDEQVVFDPARRASRPDPSATLRHRRSSSHYRHLAMSHPRRRVRRHSVNLVQDAPEPIVWLSRRTLEVDVNLRTTAWRLRMKEKKLEEMVSAMEAIHRSYEQAISSLSNPLKRKTNELDSLAAAASSLTSRLERFSGASSTTDSPLYALSTGTSRLQYAQNVLDDKLRDIVGFERQLDAKVRPDGKGSIDVSARGVAEGMGGMRRVVRVLEAWREWADAKWHLRKGDEVVEAGKRLGSSSGAGGSASWLLVVVPTRAMAARLAALVPPKIASASAIGAPQTAARNAKIVQFYSALPKGPAPKKQVGLSPFAQYKARYFDGENASAAPFLHAIVGLFLVGYTIDYNMHLKHHKNNHHGG</sequence>
<evidence type="ECO:0000313" key="2">
    <source>
        <dbReference type="EMBL" id="GJN92858.1"/>
    </source>
</evidence>
<name>A0AAV5GW99_9BASI</name>
<evidence type="ECO:0000313" key="3">
    <source>
        <dbReference type="Proteomes" id="UP001342314"/>
    </source>
</evidence>
<dbReference type="PANTHER" id="PTHR28161">
    <property type="entry name" value="ATP SYNTHASE SUBUNIT F, MITOCHONDRIAL"/>
    <property type="match status" value="1"/>
</dbReference>
<feature type="region of interest" description="Disordered" evidence="1">
    <location>
        <begin position="1005"/>
        <end position="1080"/>
    </location>
</feature>
<feature type="region of interest" description="Disordered" evidence="1">
    <location>
        <begin position="151"/>
        <end position="172"/>
    </location>
</feature>
<proteinExistence type="predicted"/>
<feature type="region of interest" description="Disordered" evidence="1">
    <location>
        <begin position="661"/>
        <end position="735"/>
    </location>
</feature>
<dbReference type="InterPro" id="IPR019727">
    <property type="entry name" value="ATP_synth_F0_fsu_mt_fun"/>
</dbReference>
<feature type="compositionally biased region" description="Pro residues" evidence="1">
    <location>
        <begin position="847"/>
        <end position="858"/>
    </location>
</feature>
<feature type="compositionally biased region" description="Basic and acidic residues" evidence="1">
    <location>
        <begin position="487"/>
        <end position="498"/>
    </location>
</feature>
<evidence type="ECO:0000256" key="1">
    <source>
        <dbReference type="SAM" id="MobiDB-lite"/>
    </source>
</evidence>
<reference evidence="2 3" key="1">
    <citation type="submission" date="2021-12" db="EMBL/GenBank/DDBJ databases">
        <title>High titer production of polyol ester of fatty acids by Rhodotorula paludigena BS15 towards product separation-free biomass refinery.</title>
        <authorList>
            <person name="Mano J."/>
            <person name="Ono H."/>
            <person name="Tanaka T."/>
            <person name="Naito K."/>
            <person name="Sushida H."/>
            <person name="Ike M."/>
            <person name="Tokuyasu K."/>
            <person name="Kitaoka M."/>
        </authorList>
    </citation>
    <scope>NUCLEOTIDE SEQUENCE [LARGE SCALE GENOMIC DNA]</scope>
    <source>
        <strain evidence="2 3">BS15</strain>
    </source>
</reference>
<feature type="compositionally biased region" description="Low complexity" evidence="1">
    <location>
        <begin position="904"/>
        <end position="929"/>
    </location>
</feature>
<gene>
    <name evidence="2" type="ORF">Rhopal_005898-T1</name>
</gene>
<feature type="region of interest" description="Disordered" evidence="1">
    <location>
        <begin position="360"/>
        <end position="387"/>
    </location>
</feature>
<dbReference type="GO" id="GO:0046933">
    <property type="term" value="F:proton-transporting ATP synthase activity, rotational mechanism"/>
    <property type="evidence" value="ECO:0007669"/>
    <property type="project" value="TreeGrafter"/>
</dbReference>
<comment type="caution">
    <text evidence="2">The sequence shown here is derived from an EMBL/GenBank/DDBJ whole genome shotgun (WGS) entry which is preliminary data.</text>
</comment>
<evidence type="ECO:0008006" key="4">
    <source>
        <dbReference type="Google" id="ProtNLM"/>
    </source>
</evidence>
<feature type="region of interest" description="Disordered" evidence="1">
    <location>
        <begin position="808"/>
        <end position="929"/>
    </location>
</feature>
<accession>A0AAV5GW99</accession>
<feature type="compositionally biased region" description="Low complexity" evidence="1">
    <location>
        <begin position="703"/>
        <end position="715"/>
    </location>
</feature>
<keyword evidence="3" id="KW-1185">Reference proteome</keyword>
<dbReference type="PANTHER" id="PTHR28161:SF1">
    <property type="entry name" value="ATP SYNTHASE SUBUNIT F, MITOCHONDRIAL"/>
    <property type="match status" value="1"/>
</dbReference>
<feature type="compositionally biased region" description="Low complexity" evidence="1">
    <location>
        <begin position="162"/>
        <end position="172"/>
    </location>
</feature>
<organism evidence="2 3">
    <name type="scientific">Rhodotorula paludigena</name>
    <dbReference type="NCBI Taxonomy" id="86838"/>
    <lineage>
        <taxon>Eukaryota</taxon>
        <taxon>Fungi</taxon>
        <taxon>Dikarya</taxon>
        <taxon>Basidiomycota</taxon>
        <taxon>Pucciniomycotina</taxon>
        <taxon>Microbotryomycetes</taxon>
        <taxon>Sporidiobolales</taxon>
        <taxon>Sporidiobolaceae</taxon>
        <taxon>Rhodotorula</taxon>
    </lineage>
</organism>